<dbReference type="PANTHER" id="PTHR44203:SF3">
    <property type="entry name" value="ETO1-LIKE PROTEIN 2"/>
    <property type="match status" value="1"/>
</dbReference>
<dbReference type="InterPro" id="IPR011990">
    <property type="entry name" value="TPR-like_helical_dom_sf"/>
</dbReference>
<reference evidence="2 3" key="1">
    <citation type="journal article" date="2024" name="G3 (Bethesda)">
        <title>Genome assembly of Hibiscus sabdariffa L. provides insights into metabolisms of medicinal natural products.</title>
        <authorList>
            <person name="Kim T."/>
        </authorList>
    </citation>
    <scope>NUCLEOTIDE SEQUENCE [LARGE SCALE GENOMIC DNA]</scope>
    <source>
        <strain evidence="2">TK-2024</strain>
        <tissue evidence="2">Old leaves</tissue>
    </source>
</reference>
<evidence type="ECO:0000313" key="3">
    <source>
        <dbReference type="Proteomes" id="UP001472677"/>
    </source>
</evidence>
<dbReference type="Proteomes" id="UP001472677">
    <property type="component" value="Unassembled WGS sequence"/>
</dbReference>
<organism evidence="2 3">
    <name type="scientific">Hibiscus sabdariffa</name>
    <name type="common">roselle</name>
    <dbReference type="NCBI Taxonomy" id="183260"/>
    <lineage>
        <taxon>Eukaryota</taxon>
        <taxon>Viridiplantae</taxon>
        <taxon>Streptophyta</taxon>
        <taxon>Embryophyta</taxon>
        <taxon>Tracheophyta</taxon>
        <taxon>Spermatophyta</taxon>
        <taxon>Magnoliopsida</taxon>
        <taxon>eudicotyledons</taxon>
        <taxon>Gunneridae</taxon>
        <taxon>Pentapetalae</taxon>
        <taxon>rosids</taxon>
        <taxon>malvids</taxon>
        <taxon>Malvales</taxon>
        <taxon>Malvaceae</taxon>
        <taxon>Malvoideae</taxon>
        <taxon>Hibiscus</taxon>
    </lineage>
</organism>
<evidence type="ECO:0000256" key="1">
    <source>
        <dbReference type="PROSITE-ProRule" id="PRU00339"/>
    </source>
</evidence>
<sequence length="443" mass="50523">MSRYGATYPSISNGGLGFKDLHQQNKAFMMKVGYHQSATNADKLWVCVLKHKYKWSTIVPTSIARGCCSRLRWGLMSIWDELRLSLCWNIRDGHNIDFRYDVWLLTKGALILQYTSSDFPRPTSVSSYVTIFGEWNCHPFPLLPPLPPCPTLLLRRSSSTLNPPPQLCDSKNDELAIWEKSQHIFVNTYTRRASNFELARKKNQEKLCTVPFGVRSSLLGFNSRGGEMRGLFIRPTVNVVESFLVLDYDPVAQRNKVYLFVSSQRIAGCLVAEPIKEAFKSSRVRLDPESSSYVIQLLEEALRCPSDGLRKGQALNNLGTILVDCGKLDQAATCYMNALEIKHTRAHQGLARRSEYSDREMAKNDLNMTTKLDPLRTYPYRYRAAVLMDDLKEIEAVEELTKAIAFKPDLQMLHLPPQLVQVPLLKKRIWRIIVLGVRVALYS</sequence>
<keyword evidence="3" id="KW-1185">Reference proteome</keyword>
<name>A0ABR2CIS4_9ROSI</name>
<feature type="repeat" description="TPR" evidence="1">
    <location>
        <begin position="312"/>
        <end position="345"/>
    </location>
</feature>
<dbReference type="PANTHER" id="PTHR44203">
    <property type="entry name" value="ETO1-RELATED"/>
    <property type="match status" value="1"/>
</dbReference>
<gene>
    <name evidence="2" type="ORF">V6N12_025527</name>
</gene>
<proteinExistence type="predicted"/>
<evidence type="ECO:0000313" key="2">
    <source>
        <dbReference type="EMBL" id="KAK8519490.1"/>
    </source>
</evidence>
<dbReference type="EMBL" id="JBBPBM010000051">
    <property type="protein sequence ID" value="KAK8519490.1"/>
    <property type="molecule type" value="Genomic_DNA"/>
</dbReference>
<protein>
    <submittedName>
        <fullName evidence="2">Uncharacterized protein</fullName>
    </submittedName>
</protein>
<dbReference type="Gene3D" id="1.25.40.10">
    <property type="entry name" value="Tetratricopeptide repeat domain"/>
    <property type="match status" value="1"/>
</dbReference>
<accession>A0ABR2CIS4</accession>
<comment type="caution">
    <text evidence="2">The sequence shown here is derived from an EMBL/GenBank/DDBJ whole genome shotgun (WGS) entry which is preliminary data.</text>
</comment>
<dbReference type="PROSITE" id="PS50005">
    <property type="entry name" value="TPR"/>
    <property type="match status" value="1"/>
</dbReference>
<keyword evidence="1" id="KW-0802">TPR repeat</keyword>
<dbReference type="InterPro" id="IPR019734">
    <property type="entry name" value="TPR_rpt"/>
</dbReference>
<dbReference type="SUPFAM" id="SSF48452">
    <property type="entry name" value="TPR-like"/>
    <property type="match status" value="1"/>
</dbReference>
<dbReference type="InterPro" id="IPR044631">
    <property type="entry name" value="ETO1-like"/>
</dbReference>